<organism evidence="2 3">
    <name type="scientific">Coemansia umbellata</name>
    <dbReference type="NCBI Taxonomy" id="1424467"/>
    <lineage>
        <taxon>Eukaryota</taxon>
        <taxon>Fungi</taxon>
        <taxon>Fungi incertae sedis</taxon>
        <taxon>Zoopagomycota</taxon>
        <taxon>Kickxellomycotina</taxon>
        <taxon>Kickxellomycetes</taxon>
        <taxon>Kickxellales</taxon>
        <taxon>Kickxellaceae</taxon>
        <taxon>Coemansia</taxon>
    </lineage>
</organism>
<proteinExistence type="predicted"/>
<accession>A0ABQ8PNC9</accession>
<protein>
    <submittedName>
        <fullName evidence="2">Uncharacterized protein</fullName>
    </submittedName>
</protein>
<feature type="chain" id="PRO_5045278392" evidence="1">
    <location>
        <begin position="19"/>
        <end position="81"/>
    </location>
</feature>
<feature type="signal peptide" evidence="1">
    <location>
        <begin position="1"/>
        <end position="18"/>
    </location>
</feature>
<keyword evidence="1" id="KW-0732">Signal</keyword>
<sequence>MKIFNFLILSLPLAFVNAHYECTEEQAFELLLKNATVVVSEQLLSALRNGAAELRGEVSQTDAKQAANAIIKYYSKVFEIA</sequence>
<evidence type="ECO:0000313" key="2">
    <source>
        <dbReference type="EMBL" id="KAJ1992709.1"/>
    </source>
</evidence>
<comment type="caution">
    <text evidence="2">The sequence shown here is derived from an EMBL/GenBank/DDBJ whole genome shotgun (WGS) entry which is preliminary data.</text>
</comment>
<evidence type="ECO:0000256" key="1">
    <source>
        <dbReference type="SAM" id="SignalP"/>
    </source>
</evidence>
<dbReference type="Proteomes" id="UP001151295">
    <property type="component" value="Unassembled WGS sequence"/>
</dbReference>
<name>A0ABQ8PNC9_9FUNG</name>
<evidence type="ECO:0000313" key="3">
    <source>
        <dbReference type="Proteomes" id="UP001151295"/>
    </source>
</evidence>
<keyword evidence="3" id="KW-1185">Reference proteome</keyword>
<dbReference type="EMBL" id="JANBQD010000025">
    <property type="protein sequence ID" value="KAJ1992709.1"/>
    <property type="molecule type" value="Genomic_DNA"/>
</dbReference>
<reference evidence="2" key="1">
    <citation type="submission" date="2022-07" db="EMBL/GenBank/DDBJ databases">
        <title>Phylogenomic reconstructions and comparative analyses of Kickxellomycotina fungi.</title>
        <authorList>
            <person name="Reynolds N.K."/>
            <person name="Stajich J.E."/>
            <person name="Barry K."/>
            <person name="Grigoriev I.V."/>
            <person name="Crous P."/>
            <person name="Smith M.E."/>
        </authorList>
    </citation>
    <scope>NUCLEOTIDE SEQUENCE</scope>
    <source>
        <strain evidence="2">BCRC 34882</strain>
    </source>
</reference>
<gene>
    <name evidence="2" type="ORF">EDC05_002653</name>
</gene>